<dbReference type="EMBL" id="CACVBM020001347">
    <property type="protein sequence ID" value="CAA7046453.1"/>
    <property type="molecule type" value="Genomic_DNA"/>
</dbReference>
<feature type="transmembrane region" description="Helical" evidence="1">
    <location>
        <begin position="93"/>
        <end position="113"/>
    </location>
</feature>
<name>A0A6D2K479_9BRAS</name>
<comment type="caution">
    <text evidence="2">The sequence shown here is derived from an EMBL/GenBank/DDBJ whole genome shotgun (WGS) entry which is preliminary data.</text>
</comment>
<gene>
    <name evidence="2" type="ORF">MERR_LOCUS33688</name>
</gene>
<keyword evidence="1" id="KW-1133">Transmembrane helix</keyword>
<keyword evidence="1" id="KW-0472">Membrane</keyword>
<evidence type="ECO:0000313" key="2">
    <source>
        <dbReference type="EMBL" id="CAA7046453.1"/>
    </source>
</evidence>
<dbReference type="AlphaFoldDB" id="A0A6D2K479"/>
<keyword evidence="1" id="KW-0812">Transmembrane</keyword>
<proteinExistence type="predicted"/>
<feature type="transmembrane region" description="Helical" evidence="1">
    <location>
        <begin position="62"/>
        <end position="86"/>
    </location>
</feature>
<accession>A0A6D2K479</accession>
<dbReference type="Proteomes" id="UP000467841">
    <property type="component" value="Unassembled WGS sequence"/>
</dbReference>
<reference evidence="2" key="1">
    <citation type="submission" date="2020-01" db="EMBL/GenBank/DDBJ databases">
        <authorList>
            <person name="Mishra B."/>
        </authorList>
    </citation>
    <scope>NUCLEOTIDE SEQUENCE [LARGE SCALE GENOMIC DNA]</scope>
</reference>
<evidence type="ECO:0000256" key="1">
    <source>
        <dbReference type="SAM" id="Phobius"/>
    </source>
</evidence>
<evidence type="ECO:0000313" key="3">
    <source>
        <dbReference type="Proteomes" id="UP000467841"/>
    </source>
</evidence>
<sequence length="124" mass="13439">MHIVSASSALAALLFIKLNKIPMDDLQNLDGFAILFFYINAALAGPGAPPNQNSSDPDIPRFGFLFGECLSHVFGLGLVVFLLHIISPKLAQCVGIPSFVCLIASSFICLYASKEDLRLNENRL</sequence>
<protein>
    <submittedName>
        <fullName evidence="2">Uncharacterized protein</fullName>
    </submittedName>
</protein>
<keyword evidence="3" id="KW-1185">Reference proteome</keyword>
<organism evidence="2 3">
    <name type="scientific">Microthlaspi erraticum</name>
    <dbReference type="NCBI Taxonomy" id="1685480"/>
    <lineage>
        <taxon>Eukaryota</taxon>
        <taxon>Viridiplantae</taxon>
        <taxon>Streptophyta</taxon>
        <taxon>Embryophyta</taxon>
        <taxon>Tracheophyta</taxon>
        <taxon>Spermatophyta</taxon>
        <taxon>Magnoliopsida</taxon>
        <taxon>eudicotyledons</taxon>
        <taxon>Gunneridae</taxon>
        <taxon>Pentapetalae</taxon>
        <taxon>rosids</taxon>
        <taxon>malvids</taxon>
        <taxon>Brassicales</taxon>
        <taxon>Brassicaceae</taxon>
        <taxon>Coluteocarpeae</taxon>
        <taxon>Microthlaspi</taxon>
    </lineage>
</organism>